<dbReference type="NCBIfam" id="NF005589">
    <property type="entry name" value="PRK07314.1"/>
    <property type="match status" value="1"/>
</dbReference>
<comment type="similarity">
    <text evidence="2 11 13">Belongs to the thiolase-like superfamily. Beta-ketoacyl-ACP synthases family.</text>
</comment>
<evidence type="ECO:0000256" key="9">
    <source>
        <dbReference type="ARBA" id="ARBA00023160"/>
    </source>
</evidence>
<evidence type="ECO:0000256" key="8">
    <source>
        <dbReference type="ARBA" id="ARBA00023098"/>
    </source>
</evidence>
<comment type="caution">
    <text evidence="15">The sequence shown here is derived from an EMBL/GenBank/DDBJ whole genome shotgun (WGS) entry which is preliminary data.</text>
</comment>
<evidence type="ECO:0000256" key="2">
    <source>
        <dbReference type="ARBA" id="ARBA00008467"/>
    </source>
</evidence>
<evidence type="ECO:0000256" key="10">
    <source>
        <dbReference type="ARBA" id="ARBA00023315"/>
    </source>
</evidence>
<comment type="pathway">
    <text evidence="1 11">Lipid metabolism; fatty acid biosynthesis.</text>
</comment>
<dbReference type="EC" id="2.3.1.179" evidence="3 11"/>
<accession>A0A4R2MBU3</accession>
<dbReference type="Pfam" id="PF00109">
    <property type="entry name" value="ketoacyl-synt"/>
    <property type="match status" value="1"/>
</dbReference>
<keyword evidence="10 11" id="KW-0012">Acyltransferase</keyword>
<dbReference type="InterPro" id="IPR016039">
    <property type="entry name" value="Thiolase-like"/>
</dbReference>
<dbReference type="Gene3D" id="3.40.47.10">
    <property type="match status" value="1"/>
</dbReference>
<evidence type="ECO:0000256" key="4">
    <source>
        <dbReference type="ARBA" id="ARBA00014657"/>
    </source>
</evidence>
<organism evidence="15 16">
    <name type="scientific">Rubrivivax gelatinosus</name>
    <name type="common">Rhodocyclus gelatinosus</name>
    <name type="synonym">Rhodopseudomonas gelatinosa</name>
    <dbReference type="NCBI Taxonomy" id="28068"/>
    <lineage>
        <taxon>Bacteria</taxon>
        <taxon>Pseudomonadati</taxon>
        <taxon>Pseudomonadota</taxon>
        <taxon>Betaproteobacteria</taxon>
        <taxon>Burkholderiales</taxon>
        <taxon>Sphaerotilaceae</taxon>
        <taxon>Rubrivivax</taxon>
    </lineage>
</organism>
<evidence type="ECO:0000256" key="1">
    <source>
        <dbReference type="ARBA" id="ARBA00005194"/>
    </source>
</evidence>
<protein>
    <recommendedName>
        <fullName evidence="4 11">3-oxoacyl-[acyl-carrier-protein] synthase 2</fullName>
        <ecNumber evidence="3 11">2.3.1.179</ecNumber>
    </recommendedName>
</protein>
<feature type="active site" description="For beta-ketoacyl synthase activity" evidence="12">
    <location>
        <position position="168"/>
    </location>
</feature>
<dbReference type="EMBL" id="SLXD01000006">
    <property type="protein sequence ID" value="TCP02555.1"/>
    <property type="molecule type" value="Genomic_DNA"/>
</dbReference>
<keyword evidence="6 11" id="KW-0808">Transferase</keyword>
<dbReference type="UniPathway" id="UPA00094"/>
<comment type="catalytic activity">
    <reaction evidence="11">
        <text>a fatty acyl-[ACP] + malonyl-[ACP] + H(+) = a 3-oxoacyl-[ACP] + holo-[ACP] + CO2</text>
        <dbReference type="Rhea" id="RHEA:22836"/>
        <dbReference type="Rhea" id="RHEA-COMP:9623"/>
        <dbReference type="Rhea" id="RHEA-COMP:9685"/>
        <dbReference type="Rhea" id="RHEA-COMP:9916"/>
        <dbReference type="Rhea" id="RHEA-COMP:14125"/>
        <dbReference type="ChEBI" id="CHEBI:15378"/>
        <dbReference type="ChEBI" id="CHEBI:16526"/>
        <dbReference type="ChEBI" id="CHEBI:64479"/>
        <dbReference type="ChEBI" id="CHEBI:78449"/>
        <dbReference type="ChEBI" id="CHEBI:78776"/>
        <dbReference type="ChEBI" id="CHEBI:138651"/>
    </reaction>
</comment>
<dbReference type="NCBIfam" id="TIGR03150">
    <property type="entry name" value="fabF"/>
    <property type="match status" value="1"/>
</dbReference>
<dbReference type="PANTHER" id="PTHR11712">
    <property type="entry name" value="POLYKETIDE SYNTHASE-RELATED"/>
    <property type="match status" value="1"/>
</dbReference>
<dbReference type="PANTHER" id="PTHR11712:SF336">
    <property type="entry name" value="3-OXOACYL-[ACYL-CARRIER-PROTEIN] SYNTHASE, MITOCHONDRIAL"/>
    <property type="match status" value="1"/>
</dbReference>
<dbReference type="AlphaFoldDB" id="A0A4R2MBU3"/>
<dbReference type="RefSeq" id="WP_132647106.1">
    <property type="nucleotide sequence ID" value="NZ_CP181386.1"/>
</dbReference>
<dbReference type="PROSITE" id="PS52004">
    <property type="entry name" value="KS3_2"/>
    <property type="match status" value="1"/>
</dbReference>
<dbReference type="SUPFAM" id="SSF53901">
    <property type="entry name" value="Thiolase-like"/>
    <property type="match status" value="2"/>
</dbReference>
<evidence type="ECO:0000256" key="3">
    <source>
        <dbReference type="ARBA" id="ARBA00012356"/>
    </source>
</evidence>
<evidence type="ECO:0000313" key="16">
    <source>
        <dbReference type="Proteomes" id="UP000295106"/>
    </source>
</evidence>
<dbReference type="GO" id="GO:0004315">
    <property type="term" value="F:3-oxoacyl-[acyl-carrier-protein] synthase activity"/>
    <property type="evidence" value="ECO:0007669"/>
    <property type="project" value="UniProtKB-UniRule"/>
</dbReference>
<feature type="domain" description="Ketosynthase family 3 (KS3)" evidence="14">
    <location>
        <begin position="3"/>
        <end position="413"/>
    </location>
</feature>
<reference evidence="15 16" key="1">
    <citation type="submission" date="2019-03" db="EMBL/GenBank/DDBJ databases">
        <title>Genomic Encyclopedia of Type Strains, Phase IV (KMG-IV): sequencing the most valuable type-strain genomes for metagenomic binning, comparative biology and taxonomic classification.</title>
        <authorList>
            <person name="Goeker M."/>
        </authorList>
    </citation>
    <scope>NUCLEOTIDE SEQUENCE [LARGE SCALE GENOMIC DNA]</scope>
    <source>
        <strain evidence="15 16">DSM 1709</strain>
    </source>
</reference>
<comment type="function">
    <text evidence="11">Involved in the type II fatty acid elongation cycle. Catalyzes the elongation of a wide range of acyl-ACP by the addition of two carbons from malonyl-ACP to an acyl acceptor. Can efficiently catalyze the conversion of palmitoleoyl-ACP (cis-hexadec-9-enoyl-ACP) to cis-vaccenoyl-ACP (cis-octadec-11-enoyl-ACP), an essential step in the thermal regulation of fatty acid composition.</text>
</comment>
<dbReference type="InterPro" id="IPR014030">
    <property type="entry name" value="Ketoacyl_synth_N"/>
</dbReference>
<dbReference type="FunFam" id="3.40.47.10:FF:000009">
    <property type="entry name" value="3-oxoacyl-[acyl-carrier-protein] synthase 2"/>
    <property type="match status" value="1"/>
</dbReference>
<dbReference type="OrthoDB" id="9808669at2"/>
<dbReference type="Pfam" id="PF02801">
    <property type="entry name" value="Ketoacyl-synt_C"/>
    <property type="match status" value="1"/>
</dbReference>
<evidence type="ECO:0000256" key="5">
    <source>
        <dbReference type="ARBA" id="ARBA00022516"/>
    </source>
</evidence>
<dbReference type="InterPro" id="IPR017568">
    <property type="entry name" value="3-oxoacyl-ACP_synth-2"/>
</dbReference>
<keyword evidence="8" id="KW-0443">Lipid metabolism</keyword>
<proteinExistence type="inferred from homology"/>
<evidence type="ECO:0000256" key="7">
    <source>
        <dbReference type="ARBA" id="ARBA00022832"/>
    </source>
</evidence>
<dbReference type="NCBIfam" id="NF004970">
    <property type="entry name" value="PRK06333.1"/>
    <property type="match status" value="1"/>
</dbReference>
<dbReference type="SMART" id="SM00825">
    <property type="entry name" value="PKS_KS"/>
    <property type="match status" value="1"/>
</dbReference>
<evidence type="ECO:0000313" key="15">
    <source>
        <dbReference type="EMBL" id="TCP02555.1"/>
    </source>
</evidence>
<evidence type="ECO:0000256" key="12">
    <source>
        <dbReference type="PIRSR" id="PIRSR000447-1"/>
    </source>
</evidence>
<dbReference type="Proteomes" id="UP000295106">
    <property type="component" value="Unassembled WGS sequence"/>
</dbReference>
<comment type="catalytic activity">
    <reaction evidence="11">
        <text>(9Z)-hexadecenoyl-[ACP] + malonyl-[ACP] + H(+) = 3-oxo-(11Z)-octadecenoyl-[ACP] + holo-[ACP] + CO2</text>
        <dbReference type="Rhea" id="RHEA:55040"/>
        <dbReference type="Rhea" id="RHEA-COMP:9623"/>
        <dbReference type="Rhea" id="RHEA-COMP:9685"/>
        <dbReference type="Rhea" id="RHEA-COMP:10800"/>
        <dbReference type="Rhea" id="RHEA-COMP:14074"/>
        <dbReference type="ChEBI" id="CHEBI:15378"/>
        <dbReference type="ChEBI" id="CHEBI:16526"/>
        <dbReference type="ChEBI" id="CHEBI:64479"/>
        <dbReference type="ChEBI" id="CHEBI:78449"/>
        <dbReference type="ChEBI" id="CHEBI:83989"/>
        <dbReference type="ChEBI" id="CHEBI:138538"/>
        <dbReference type="EC" id="2.3.1.179"/>
    </reaction>
</comment>
<keyword evidence="7" id="KW-0276">Fatty acid metabolism</keyword>
<keyword evidence="9 11" id="KW-0275">Fatty acid biosynthesis</keyword>
<keyword evidence="5 11" id="KW-0444">Lipid biosynthesis</keyword>
<dbReference type="PIRSF" id="PIRSF000447">
    <property type="entry name" value="KAS_II"/>
    <property type="match status" value="1"/>
</dbReference>
<dbReference type="CDD" id="cd00834">
    <property type="entry name" value="KAS_I_II"/>
    <property type="match status" value="1"/>
</dbReference>
<dbReference type="PROSITE" id="PS00606">
    <property type="entry name" value="KS3_1"/>
    <property type="match status" value="1"/>
</dbReference>
<dbReference type="InterPro" id="IPR000794">
    <property type="entry name" value="Beta-ketoacyl_synthase"/>
</dbReference>
<evidence type="ECO:0000256" key="6">
    <source>
        <dbReference type="ARBA" id="ARBA00022679"/>
    </source>
</evidence>
<dbReference type="GeneID" id="99683519"/>
<dbReference type="GO" id="GO:0005829">
    <property type="term" value="C:cytosol"/>
    <property type="evidence" value="ECO:0007669"/>
    <property type="project" value="TreeGrafter"/>
</dbReference>
<sequence>MTRRRVVVTGLGLVSPVGNSVAEGWANIVAGRSGIGPITKFDASAFACRIAGEVKGFNVEDYIPAKEARHMDTFIHFGMAAAVQAVQDAGLPPGSELDEAAAERIGVIVGSGIGGLPMIEQTQAEYGERGPRRISPFFVPSSIINMISGHVSIRFGYTGPNLSIVTACTTGLHCIGEAGRLIEYGDADVMIAGGAESTVSPLGIGGFASARALSTRNDDPQAASRPWDKDRDGFVLGEGAGVLVLEEYEHAKKRGARIYAELAGFGMGADAYHMTAPNVDGPKRSMKAALRNAGINADEVQYLNAHGTSTPLGDLNETNAIKLAFGEHAKKLVVNSTKSMTGHLLGGAGGIESLFTVLALHHQVSPPTINLVNPDPECDLDYCANQAREMKIDVAVKNNFGFGGTNGTLVFRRV</sequence>
<dbReference type="InterPro" id="IPR018201">
    <property type="entry name" value="Ketoacyl_synth_AS"/>
</dbReference>
<evidence type="ECO:0000256" key="11">
    <source>
        <dbReference type="PIRNR" id="PIRNR000447"/>
    </source>
</evidence>
<gene>
    <name evidence="15" type="ORF">EV684_106117</name>
</gene>
<dbReference type="GO" id="GO:0006633">
    <property type="term" value="P:fatty acid biosynthetic process"/>
    <property type="evidence" value="ECO:0007669"/>
    <property type="project" value="UniProtKB-UniRule"/>
</dbReference>
<dbReference type="InterPro" id="IPR020841">
    <property type="entry name" value="PKS_Beta-ketoAc_synthase_dom"/>
</dbReference>
<dbReference type="InterPro" id="IPR014031">
    <property type="entry name" value="Ketoacyl_synth_C"/>
</dbReference>
<name>A0A4R2MBU3_RUBGE</name>
<evidence type="ECO:0000259" key="14">
    <source>
        <dbReference type="PROSITE" id="PS52004"/>
    </source>
</evidence>
<evidence type="ECO:0000256" key="13">
    <source>
        <dbReference type="RuleBase" id="RU003694"/>
    </source>
</evidence>